<dbReference type="SUPFAM" id="SSF51230">
    <property type="entry name" value="Single hybrid motif"/>
    <property type="match status" value="1"/>
</dbReference>
<dbReference type="CDD" id="cd06850">
    <property type="entry name" value="biotinyl_domain"/>
    <property type="match status" value="1"/>
</dbReference>
<dbReference type="InterPro" id="IPR011053">
    <property type="entry name" value="Single_hybrid_motif"/>
</dbReference>
<dbReference type="InterPro" id="IPR000089">
    <property type="entry name" value="Biotin_lipoyl"/>
</dbReference>
<evidence type="ECO:0000259" key="2">
    <source>
        <dbReference type="PROSITE" id="PS50968"/>
    </source>
</evidence>
<dbReference type="PANTHER" id="PTHR43778:SF2">
    <property type="entry name" value="PYRUVATE CARBOXYLASE, MITOCHONDRIAL"/>
    <property type="match status" value="1"/>
</dbReference>
<dbReference type="InterPro" id="IPR013785">
    <property type="entry name" value="Aldolase_TIM"/>
</dbReference>
<dbReference type="InterPro" id="IPR001882">
    <property type="entry name" value="Biotin_BS"/>
</dbReference>
<dbReference type="InterPro" id="IPR005776">
    <property type="entry name" value="OadA"/>
</dbReference>
<organism evidence="4 5">
    <name type="scientific">Stutzerimonas xanthomarina</name>
    <dbReference type="NCBI Taxonomy" id="271420"/>
    <lineage>
        <taxon>Bacteria</taxon>
        <taxon>Pseudomonadati</taxon>
        <taxon>Pseudomonadota</taxon>
        <taxon>Gammaproteobacteria</taxon>
        <taxon>Pseudomonadales</taxon>
        <taxon>Pseudomonadaceae</taxon>
        <taxon>Stutzerimonas</taxon>
    </lineage>
</organism>
<dbReference type="GO" id="GO:0005737">
    <property type="term" value="C:cytoplasm"/>
    <property type="evidence" value="ECO:0007669"/>
    <property type="project" value="TreeGrafter"/>
</dbReference>
<dbReference type="InterPro" id="IPR000891">
    <property type="entry name" value="PYR_CT"/>
</dbReference>
<protein>
    <submittedName>
        <fullName evidence="4">Oxaloacetate decarboxylase subunit alpha</fullName>
        <ecNumber evidence="4">4.1.1.3</ecNumber>
    </submittedName>
</protein>
<evidence type="ECO:0000313" key="4">
    <source>
        <dbReference type="EMBL" id="RRV09797.1"/>
    </source>
</evidence>
<proteinExistence type="predicted"/>
<dbReference type="Gene3D" id="2.40.50.100">
    <property type="match status" value="1"/>
</dbReference>
<reference evidence="4 5" key="1">
    <citation type="submission" date="2018-10" db="EMBL/GenBank/DDBJ databases">
        <title>Transmission dynamics of multidrug resistant bacteria on intensive care unit surfaces.</title>
        <authorList>
            <person name="D'Souza A.W."/>
            <person name="Potter R.F."/>
            <person name="Wallace M."/>
            <person name="Shupe A."/>
            <person name="Patel S."/>
            <person name="Sun S."/>
            <person name="Gul D."/>
            <person name="Kwon J.H."/>
            <person name="Andleeb S."/>
            <person name="Burnham C.-A.D."/>
            <person name="Dantas G."/>
        </authorList>
    </citation>
    <scope>NUCLEOTIDE SEQUENCE [LARGE SCALE GENOMIC DNA]</scope>
    <source>
        <strain evidence="4 5">PX_177</strain>
    </source>
</reference>
<dbReference type="GO" id="GO:0008948">
    <property type="term" value="F:oxaloacetate decarboxylase activity"/>
    <property type="evidence" value="ECO:0007669"/>
    <property type="project" value="InterPro"/>
</dbReference>
<name>A0A3R8V6T4_9GAMM</name>
<dbReference type="PROSITE" id="PS50991">
    <property type="entry name" value="PYR_CT"/>
    <property type="match status" value="1"/>
</dbReference>
<comment type="caution">
    <text evidence="4">The sequence shown here is derived from an EMBL/GenBank/DDBJ whole genome shotgun (WGS) entry which is preliminary data.</text>
</comment>
<dbReference type="PROSITE" id="PS50968">
    <property type="entry name" value="BIOTINYL_LIPOYL"/>
    <property type="match status" value="1"/>
</dbReference>
<dbReference type="InterPro" id="IPR003379">
    <property type="entry name" value="Carboxylase_cons_dom"/>
</dbReference>
<dbReference type="SUPFAM" id="SSF89000">
    <property type="entry name" value="post-HMGL domain-like"/>
    <property type="match status" value="1"/>
</dbReference>
<keyword evidence="4" id="KW-0456">Lyase</keyword>
<dbReference type="PANTHER" id="PTHR43778">
    <property type="entry name" value="PYRUVATE CARBOXYLASE"/>
    <property type="match status" value="1"/>
</dbReference>
<evidence type="ECO:0000313" key="5">
    <source>
        <dbReference type="Proteomes" id="UP000276506"/>
    </source>
</evidence>
<feature type="domain" description="Pyruvate carboxyltransferase" evidence="3">
    <location>
        <begin position="8"/>
        <end position="268"/>
    </location>
</feature>
<feature type="domain" description="Lipoyl-binding" evidence="2">
    <location>
        <begin position="516"/>
        <end position="592"/>
    </location>
</feature>
<dbReference type="CDD" id="cd07937">
    <property type="entry name" value="DRE_TIM_PC_TC_5S"/>
    <property type="match status" value="1"/>
</dbReference>
<sequence length="592" mass="63851">MTSVKQPLGITDVVLRDAHQSILATRVRLEDMLPIAGKLDQVGFWSVESWGGATFDACIRYLGEDPWERIRELKKAMPNTRQQMLLRGQNLLGYRHYADDVVEKFVERAAINGVDVFRVFDAMNDPRNLETALRAVKQQGKHAQGAISYTTSPVHTLEMWVDLAKQIEDMGADSVAIKDMAGILTPYMAFELVSRLKASLSIPIHMQCHATAGLSTAAILKAVEAGIDNVDTAISSLSMTYGHSPTESVVAIFQGTERDTGLDLLLLEEIAAYFREVRKKYAKFEGTLKGVDSRILVAQVPGGMLTNMEGQLKEQGALDKFDEVLSEIPRVREDLGFIPLVTPTSQIVGTQAVINVLTGERFKSITKETAGILKGEYGAAPAPFNAELQQRVLDGAEVITCRPADLLQPEMDKLTAELKGLAQEKGIKLAEDEIDDVLTYALFPQIGLKFLENRGNAAAFEPVPTGKQQAPREAGAPEVYTVEVNGKSFVVQVNDGGDIEGIKPVGGESGIAPAAAAPAAGTGEPQPAPLAGNIFKVLVQPGQMVQEGDLVIILEAMKMETEIRAFKAGTVSAVNVKVGDAVSVGDSLLMIA</sequence>
<keyword evidence="1" id="KW-0092">Biotin</keyword>
<dbReference type="NCBIfam" id="NF010643">
    <property type="entry name" value="PRK14040.1"/>
    <property type="match status" value="1"/>
</dbReference>
<dbReference type="EMBL" id="RHQL01000009">
    <property type="protein sequence ID" value="RRV09797.1"/>
    <property type="molecule type" value="Genomic_DNA"/>
</dbReference>
<dbReference type="PROSITE" id="PS00188">
    <property type="entry name" value="BIOTIN"/>
    <property type="match status" value="1"/>
</dbReference>
<dbReference type="NCBIfam" id="NF006761">
    <property type="entry name" value="PRK09282.1"/>
    <property type="match status" value="1"/>
</dbReference>
<dbReference type="GO" id="GO:0006814">
    <property type="term" value="P:sodium ion transport"/>
    <property type="evidence" value="ECO:0007669"/>
    <property type="project" value="InterPro"/>
</dbReference>
<dbReference type="GO" id="GO:0006094">
    <property type="term" value="P:gluconeogenesis"/>
    <property type="evidence" value="ECO:0007669"/>
    <property type="project" value="TreeGrafter"/>
</dbReference>
<dbReference type="EC" id="4.1.1.3" evidence="4"/>
<dbReference type="Pfam" id="PF02436">
    <property type="entry name" value="PYC_OADA"/>
    <property type="match status" value="1"/>
</dbReference>
<dbReference type="GO" id="GO:0004736">
    <property type="term" value="F:pyruvate carboxylase activity"/>
    <property type="evidence" value="ECO:0007669"/>
    <property type="project" value="UniProtKB-ARBA"/>
</dbReference>
<dbReference type="Pfam" id="PF00682">
    <property type="entry name" value="HMGL-like"/>
    <property type="match status" value="1"/>
</dbReference>
<dbReference type="RefSeq" id="WP_125877907.1">
    <property type="nucleotide sequence ID" value="NZ_RHQL01000009.1"/>
</dbReference>
<evidence type="ECO:0000259" key="3">
    <source>
        <dbReference type="PROSITE" id="PS50991"/>
    </source>
</evidence>
<dbReference type="Pfam" id="PF00364">
    <property type="entry name" value="Biotin_lipoyl"/>
    <property type="match status" value="1"/>
</dbReference>
<dbReference type="Gene3D" id="3.20.20.70">
    <property type="entry name" value="Aldolase class I"/>
    <property type="match status" value="1"/>
</dbReference>
<dbReference type="InterPro" id="IPR055268">
    <property type="entry name" value="PCB-like"/>
</dbReference>
<dbReference type="Proteomes" id="UP000276506">
    <property type="component" value="Unassembled WGS sequence"/>
</dbReference>
<dbReference type="SUPFAM" id="SSF51569">
    <property type="entry name" value="Aldolase"/>
    <property type="match status" value="1"/>
</dbReference>
<gene>
    <name evidence="4" type="primary">oadA</name>
    <name evidence="4" type="ORF">EGJ28_15840</name>
</gene>
<dbReference type="AlphaFoldDB" id="A0A3R8V6T4"/>
<dbReference type="FunFam" id="2.40.50.100:FF:000003">
    <property type="entry name" value="Acetyl-CoA carboxylase biotin carboxyl carrier protein"/>
    <property type="match status" value="1"/>
</dbReference>
<evidence type="ECO:0000256" key="1">
    <source>
        <dbReference type="ARBA" id="ARBA00023267"/>
    </source>
</evidence>
<dbReference type="NCBIfam" id="TIGR01108">
    <property type="entry name" value="oadA"/>
    <property type="match status" value="1"/>
</dbReference>
<accession>A0A3R8V6T4</accession>